<dbReference type="Proteomes" id="UP000247099">
    <property type="component" value="Unassembled WGS sequence"/>
</dbReference>
<sequence>MSDEENSAIERLLDPDTSTEKRKATLKWLAEYLEESYILNLPTSKEVMQALESFSKRTKADPALKARAKNLIKKYRR</sequence>
<name>A0A317ZHM4_9BACT</name>
<organism evidence="2 3">
    <name type="scientific">Coraliomargarita sinensis</name>
    <dbReference type="NCBI Taxonomy" id="2174842"/>
    <lineage>
        <taxon>Bacteria</taxon>
        <taxon>Pseudomonadati</taxon>
        <taxon>Verrucomicrobiota</taxon>
        <taxon>Opitutia</taxon>
        <taxon>Puniceicoccales</taxon>
        <taxon>Coraliomargaritaceae</taxon>
        <taxon>Coraliomargarita</taxon>
    </lineage>
</organism>
<feature type="region of interest" description="Disordered" evidence="1">
    <location>
        <begin position="1"/>
        <end position="20"/>
    </location>
</feature>
<evidence type="ECO:0000313" key="3">
    <source>
        <dbReference type="Proteomes" id="UP000247099"/>
    </source>
</evidence>
<gene>
    <name evidence="2" type="ORF">DDZ13_03620</name>
</gene>
<dbReference type="InParanoid" id="A0A317ZHM4"/>
<evidence type="ECO:0000256" key="1">
    <source>
        <dbReference type="SAM" id="MobiDB-lite"/>
    </source>
</evidence>
<comment type="caution">
    <text evidence="2">The sequence shown here is derived from an EMBL/GenBank/DDBJ whole genome shotgun (WGS) entry which is preliminary data.</text>
</comment>
<feature type="compositionally biased region" description="Basic and acidic residues" evidence="1">
    <location>
        <begin position="11"/>
        <end position="20"/>
    </location>
</feature>
<evidence type="ECO:0000313" key="2">
    <source>
        <dbReference type="EMBL" id="PXA05066.1"/>
    </source>
</evidence>
<proteinExistence type="predicted"/>
<protein>
    <submittedName>
        <fullName evidence="2">Uncharacterized protein</fullName>
    </submittedName>
</protein>
<accession>A0A317ZHM4</accession>
<dbReference type="AlphaFoldDB" id="A0A317ZHM4"/>
<dbReference type="OrthoDB" id="9883022at2"/>
<keyword evidence="3" id="KW-1185">Reference proteome</keyword>
<reference evidence="2 3" key="1">
    <citation type="submission" date="2018-05" db="EMBL/GenBank/DDBJ databases">
        <title>Coraliomargarita sinensis sp. nov., isolated from a marine solar saltern.</title>
        <authorList>
            <person name="Zhou L.Y."/>
        </authorList>
    </citation>
    <scope>NUCLEOTIDE SEQUENCE [LARGE SCALE GENOMIC DNA]</scope>
    <source>
        <strain evidence="2 3">WN38</strain>
    </source>
</reference>
<dbReference type="EMBL" id="QHJQ01000002">
    <property type="protein sequence ID" value="PXA05066.1"/>
    <property type="molecule type" value="Genomic_DNA"/>
</dbReference>
<dbReference type="RefSeq" id="WP_110130067.1">
    <property type="nucleotide sequence ID" value="NZ_QHJQ01000002.1"/>
</dbReference>